<evidence type="ECO:0000313" key="8">
    <source>
        <dbReference type="Proteomes" id="UP000693942"/>
    </source>
</evidence>
<dbReference type="PROSITE" id="PS50157">
    <property type="entry name" value="ZINC_FINGER_C2H2_2"/>
    <property type="match status" value="3"/>
</dbReference>
<evidence type="ECO:0000256" key="3">
    <source>
        <dbReference type="ARBA" id="ARBA00022833"/>
    </source>
</evidence>
<evidence type="ECO:0000256" key="2">
    <source>
        <dbReference type="ARBA" id="ARBA00022771"/>
    </source>
</evidence>
<feature type="region of interest" description="Disordered" evidence="5">
    <location>
        <begin position="70"/>
        <end position="105"/>
    </location>
</feature>
<dbReference type="SUPFAM" id="SSF57667">
    <property type="entry name" value="beta-beta-alpha zinc fingers"/>
    <property type="match status" value="2"/>
</dbReference>
<comment type="caution">
    <text evidence="7">The sequence shown here is derived from an EMBL/GenBank/DDBJ whole genome shotgun (WGS) entry which is preliminary data.</text>
</comment>
<gene>
    <name evidence="7" type="primary">Zic4</name>
    <name evidence="7" type="ORF">Forpi1262_v015423</name>
</gene>
<feature type="compositionally biased region" description="Polar residues" evidence="5">
    <location>
        <begin position="79"/>
        <end position="89"/>
    </location>
</feature>
<dbReference type="GO" id="GO:0000981">
    <property type="term" value="F:DNA-binding transcription factor activity, RNA polymerase II-specific"/>
    <property type="evidence" value="ECO:0007669"/>
    <property type="project" value="TreeGrafter"/>
</dbReference>
<sequence length="311" mass="34755">MPQRELLLPLPMDHGSTAWVAPDGLMAGTSTASSNVEEPDALYADFNAFAGYDSCLPAPYQTHNAYMPPSRDLSGYETPLSSTSQSTRVPSIDTRPPYGYLQDPSNSRFGVEGSMGSYGQGYEPQPYSTAGPSTAAYQADGAPFVSNLPSSLGASDSTVWPKQEYEVLHFYSTPQTQLPDPGQKRRLLKTNKAKRPTRKHTSKDEANFRCDVEECGKPFKGMHNYKAHRKPHEKCEYPFPCPVDGCSGKFRRRPDLQRHHHSVHMKKRNHKCGYCGRSFARKDSQKRHMEDGCSKRFDIGTLNLQDLELLA</sequence>
<keyword evidence="3" id="KW-0862">Zinc</keyword>
<accession>A0A8J5UJ99</accession>
<evidence type="ECO:0000256" key="1">
    <source>
        <dbReference type="ARBA" id="ARBA00022723"/>
    </source>
</evidence>
<dbReference type="PROSITE" id="PS00028">
    <property type="entry name" value="ZINC_FINGER_C2H2_1"/>
    <property type="match status" value="2"/>
</dbReference>
<evidence type="ECO:0000256" key="5">
    <source>
        <dbReference type="SAM" id="MobiDB-lite"/>
    </source>
</evidence>
<feature type="domain" description="C2H2-type" evidence="6">
    <location>
        <begin position="239"/>
        <end position="269"/>
    </location>
</feature>
<dbReference type="Proteomes" id="UP000693942">
    <property type="component" value="Unassembled WGS sequence"/>
</dbReference>
<evidence type="ECO:0000256" key="4">
    <source>
        <dbReference type="PROSITE-ProRule" id="PRU00042"/>
    </source>
</evidence>
<feature type="domain" description="C2H2-type" evidence="6">
    <location>
        <begin position="208"/>
        <end position="232"/>
    </location>
</feature>
<dbReference type="GO" id="GO:0000978">
    <property type="term" value="F:RNA polymerase II cis-regulatory region sequence-specific DNA binding"/>
    <property type="evidence" value="ECO:0007669"/>
    <property type="project" value="TreeGrafter"/>
</dbReference>
<reference evidence="7" key="1">
    <citation type="submission" date="2021-04" db="EMBL/GenBank/DDBJ databases">
        <title>First draft genome resource for Brassicaceae pathogens Fusarium oxysporum f. sp. raphani and Fusarium oxysporum f. sp. rapae.</title>
        <authorList>
            <person name="Asai S."/>
        </authorList>
    </citation>
    <scope>NUCLEOTIDE SEQUENCE</scope>
    <source>
        <strain evidence="7">Tf1262</strain>
    </source>
</reference>
<dbReference type="PANTHER" id="PTHR23235:SF120">
    <property type="entry name" value="KRUPPEL-LIKE FACTOR 15"/>
    <property type="match status" value="1"/>
</dbReference>
<feature type="domain" description="C2H2-type" evidence="6">
    <location>
        <begin position="270"/>
        <end position="297"/>
    </location>
</feature>
<dbReference type="InterPro" id="IPR013087">
    <property type="entry name" value="Znf_C2H2_type"/>
</dbReference>
<name>A0A8J5UJ99_FUSOX</name>
<dbReference type="AlphaFoldDB" id="A0A8J5UJ99"/>
<keyword evidence="2 4" id="KW-0863">Zinc-finger</keyword>
<evidence type="ECO:0000313" key="7">
    <source>
        <dbReference type="EMBL" id="KAG7423502.1"/>
    </source>
</evidence>
<proteinExistence type="predicted"/>
<evidence type="ECO:0000259" key="6">
    <source>
        <dbReference type="PROSITE" id="PS50157"/>
    </source>
</evidence>
<protein>
    <submittedName>
        <fullName evidence="7">Zinc finger protein ZIC 4</fullName>
    </submittedName>
</protein>
<dbReference type="SMART" id="SM00355">
    <property type="entry name" value="ZnF_C2H2"/>
    <property type="match status" value="3"/>
</dbReference>
<dbReference type="GO" id="GO:0008270">
    <property type="term" value="F:zinc ion binding"/>
    <property type="evidence" value="ECO:0007669"/>
    <property type="project" value="UniProtKB-KW"/>
</dbReference>
<dbReference type="Gene3D" id="3.30.160.60">
    <property type="entry name" value="Classic Zinc Finger"/>
    <property type="match status" value="2"/>
</dbReference>
<dbReference type="Pfam" id="PF00096">
    <property type="entry name" value="zf-C2H2"/>
    <property type="match status" value="1"/>
</dbReference>
<dbReference type="PANTHER" id="PTHR23235">
    <property type="entry name" value="KRUEPPEL-LIKE TRANSCRIPTION FACTOR"/>
    <property type="match status" value="1"/>
</dbReference>
<organism evidence="7 8">
    <name type="scientific">Fusarium oxysporum f. sp. raphani</name>
    <dbReference type="NCBI Taxonomy" id="96318"/>
    <lineage>
        <taxon>Eukaryota</taxon>
        <taxon>Fungi</taxon>
        <taxon>Dikarya</taxon>
        <taxon>Ascomycota</taxon>
        <taxon>Pezizomycotina</taxon>
        <taxon>Sordariomycetes</taxon>
        <taxon>Hypocreomycetidae</taxon>
        <taxon>Hypocreales</taxon>
        <taxon>Nectriaceae</taxon>
        <taxon>Fusarium</taxon>
        <taxon>Fusarium oxysporum species complex</taxon>
    </lineage>
</organism>
<dbReference type="InterPro" id="IPR036236">
    <property type="entry name" value="Znf_C2H2_sf"/>
</dbReference>
<keyword evidence="1" id="KW-0479">Metal-binding</keyword>
<dbReference type="EMBL" id="JAELUR010000015">
    <property type="protein sequence ID" value="KAG7423502.1"/>
    <property type="molecule type" value="Genomic_DNA"/>
</dbReference>